<dbReference type="OrthoDB" id="2102561at2759"/>
<dbReference type="Pfam" id="PF00106">
    <property type="entry name" value="adh_short"/>
    <property type="match status" value="1"/>
</dbReference>
<dbReference type="GO" id="GO:0004806">
    <property type="term" value="F:triacylglycerol lipase activity"/>
    <property type="evidence" value="ECO:0007669"/>
    <property type="project" value="TreeGrafter"/>
</dbReference>
<keyword evidence="6" id="KW-1185">Reference proteome</keyword>
<evidence type="ECO:0000313" key="6">
    <source>
        <dbReference type="Proteomes" id="UP000799424"/>
    </source>
</evidence>
<organism evidence="5 6">
    <name type="scientific">Ophiobolus disseminans</name>
    <dbReference type="NCBI Taxonomy" id="1469910"/>
    <lineage>
        <taxon>Eukaryota</taxon>
        <taxon>Fungi</taxon>
        <taxon>Dikarya</taxon>
        <taxon>Ascomycota</taxon>
        <taxon>Pezizomycotina</taxon>
        <taxon>Dothideomycetes</taxon>
        <taxon>Pleosporomycetidae</taxon>
        <taxon>Pleosporales</taxon>
        <taxon>Pleosporineae</taxon>
        <taxon>Phaeosphaeriaceae</taxon>
        <taxon>Ophiobolus</taxon>
    </lineage>
</organism>
<accession>A0A6A6ZI95</accession>
<dbReference type="CDD" id="cd05374">
    <property type="entry name" value="17beta-HSD-like_SDR_c"/>
    <property type="match status" value="1"/>
</dbReference>
<dbReference type="PANTHER" id="PTHR44169">
    <property type="entry name" value="NADPH-DEPENDENT 1-ACYLDIHYDROXYACETONE PHOSPHATE REDUCTASE"/>
    <property type="match status" value="1"/>
</dbReference>
<reference evidence="5" key="1">
    <citation type="journal article" date="2020" name="Stud. Mycol.">
        <title>101 Dothideomycetes genomes: a test case for predicting lifestyles and emergence of pathogens.</title>
        <authorList>
            <person name="Haridas S."/>
            <person name="Albert R."/>
            <person name="Binder M."/>
            <person name="Bloem J."/>
            <person name="Labutti K."/>
            <person name="Salamov A."/>
            <person name="Andreopoulos B."/>
            <person name="Baker S."/>
            <person name="Barry K."/>
            <person name="Bills G."/>
            <person name="Bluhm B."/>
            <person name="Cannon C."/>
            <person name="Castanera R."/>
            <person name="Culley D."/>
            <person name="Daum C."/>
            <person name="Ezra D."/>
            <person name="Gonzalez J."/>
            <person name="Henrissat B."/>
            <person name="Kuo A."/>
            <person name="Liang C."/>
            <person name="Lipzen A."/>
            <person name="Lutzoni F."/>
            <person name="Magnuson J."/>
            <person name="Mondo S."/>
            <person name="Nolan M."/>
            <person name="Ohm R."/>
            <person name="Pangilinan J."/>
            <person name="Park H.-J."/>
            <person name="Ramirez L."/>
            <person name="Alfaro M."/>
            <person name="Sun H."/>
            <person name="Tritt A."/>
            <person name="Yoshinaga Y."/>
            <person name="Zwiers L.-H."/>
            <person name="Turgeon B."/>
            <person name="Goodwin S."/>
            <person name="Spatafora J."/>
            <person name="Crous P."/>
            <person name="Grigoriev I."/>
        </authorList>
    </citation>
    <scope>NUCLEOTIDE SEQUENCE</scope>
    <source>
        <strain evidence="5">CBS 113818</strain>
    </source>
</reference>
<protein>
    <submittedName>
        <fullName evidence="5">NAD(P)-binding protein</fullName>
    </submittedName>
</protein>
<name>A0A6A6ZI95_9PLEO</name>
<dbReference type="Gene3D" id="3.40.50.720">
    <property type="entry name" value="NAD(P)-binding Rossmann-like Domain"/>
    <property type="match status" value="1"/>
</dbReference>
<dbReference type="GO" id="GO:0019433">
    <property type="term" value="P:triglyceride catabolic process"/>
    <property type="evidence" value="ECO:0007669"/>
    <property type="project" value="TreeGrafter"/>
</dbReference>
<evidence type="ECO:0000256" key="4">
    <source>
        <dbReference type="RuleBase" id="RU000363"/>
    </source>
</evidence>
<evidence type="ECO:0000256" key="1">
    <source>
        <dbReference type="ARBA" id="ARBA00006484"/>
    </source>
</evidence>
<dbReference type="PRINTS" id="PR00081">
    <property type="entry name" value="GDHRDH"/>
</dbReference>
<dbReference type="AlphaFoldDB" id="A0A6A6ZI95"/>
<keyword evidence="3" id="KW-0560">Oxidoreductase</keyword>
<dbReference type="InterPro" id="IPR036291">
    <property type="entry name" value="NAD(P)-bd_dom_sf"/>
</dbReference>
<dbReference type="PANTHER" id="PTHR44169:SF6">
    <property type="entry name" value="NADPH-DEPENDENT 1-ACYLDIHYDROXYACETONE PHOSPHATE REDUCTASE"/>
    <property type="match status" value="1"/>
</dbReference>
<sequence length="298" mass="33282">MTGPLGRKNVLVTGCTPGGIGYAVAKEFHQRGYQVIATARRPELLEEFRRQGMEAVALDVTDATSIKSCRQEVGKLVDGKLDVLINNAGRGLTMPATDINLEDARDVYETNVFGVMAMVSAFVDLIIPVQGLIINVASISALIPYVFGSVYASSKAALASYSRTLRTELRPFGVRVQVVMAGTVKSNIGAASSSKLPESSLYQCANHLYEDRLGFSQKTTSNPMSTEAFAHKLVDNALRPEFNLFWRNWFGRSDWFYYGGMSTLLHKLSLSGEWMLDFVMYRRFRMHELEKIVQDRRR</sequence>
<dbReference type="GO" id="GO:0000140">
    <property type="term" value="F:acylglycerone-phosphate reductase (NADP+) activity"/>
    <property type="evidence" value="ECO:0007669"/>
    <property type="project" value="TreeGrafter"/>
</dbReference>
<dbReference type="PROSITE" id="PS00061">
    <property type="entry name" value="ADH_SHORT"/>
    <property type="match status" value="1"/>
</dbReference>
<gene>
    <name evidence="5" type="ORF">CC86DRAFT_360102</name>
</gene>
<dbReference type="GO" id="GO:0005783">
    <property type="term" value="C:endoplasmic reticulum"/>
    <property type="evidence" value="ECO:0007669"/>
    <property type="project" value="TreeGrafter"/>
</dbReference>
<keyword evidence="2" id="KW-0521">NADP</keyword>
<evidence type="ECO:0000256" key="3">
    <source>
        <dbReference type="ARBA" id="ARBA00023002"/>
    </source>
</evidence>
<proteinExistence type="inferred from homology"/>
<evidence type="ECO:0000256" key="2">
    <source>
        <dbReference type="ARBA" id="ARBA00022857"/>
    </source>
</evidence>
<dbReference type="EMBL" id="MU006239">
    <property type="protein sequence ID" value="KAF2820852.1"/>
    <property type="molecule type" value="Genomic_DNA"/>
</dbReference>
<dbReference type="GO" id="GO:0005811">
    <property type="term" value="C:lipid droplet"/>
    <property type="evidence" value="ECO:0007669"/>
    <property type="project" value="TreeGrafter"/>
</dbReference>
<evidence type="ECO:0000313" key="5">
    <source>
        <dbReference type="EMBL" id="KAF2820852.1"/>
    </source>
</evidence>
<dbReference type="GO" id="GO:0006654">
    <property type="term" value="P:phosphatidic acid biosynthetic process"/>
    <property type="evidence" value="ECO:0007669"/>
    <property type="project" value="TreeGrafter"/>
</dbReference>
<dbReference type="InterPro" id="IPR002347">
    <property type="entry name" value="SDR_fam"/>
</dbReference>
<dbReference type="SUPFAM" id="SSF51735">
    <property type="entry name" value="NAD(P)-binding Rossmann-fold domains"/>
    <property type="match status" value="1"/>
</dbReference>
<dbReference type="InterPro" id="IPR020904">
    <property type="entry name" value="Sc_DH/Rdtase_CS"/>
</dbReference>
<comment type="similarity">
    <text evidence="1 4">Belongs to the short-chain dehydrogenases/reductases (SDR) family.</text>
</comment>
<dbReference type="PRINTS" id="PR00080">
    <property type="entry name" value="SDRFAMILY"/>
</dbReference>
<dbReference type="Proteomes" id="UP000799424">
    <property type="component" value="Unassembled WGS sequence"/>
</dbReference>